<dbReference type="EMBL" id="JACJVP010000024">
    <property type="protein sequence ID" value="MBB6671834.1"/>
    <property type="molecule type" value="Genomic_DNA"/>
</dbReference>
<comment type="caution">
    <text evidence="5">The sequence shown here is derived from an EMBL/GenBank/DDBJ whole genome shotgun (WGS) entry which is preliminary data.</text>
</comment>
<accession>A0A7X0RQH9</accession>
<dbReference type="InterPro" id="IPR018060">
    <property type="entry name" value="HTH_AraC"/>
</dbReference>
<dbReference type="SUPFAM" id="SSF51215">
    <property type="entry name" value="Regulatory protein AraC"/>
    <property type="match status" value="1"/>
</dbReference>
<dbReference type="GO" id="GO:0043565">
    <property type="term" value="F:sequence-specific DNA binding"/>
    <property type="evidence" value="ECO:0007669"/>
    <property type="project" value="InterPro"/>
</dbReference>
<feature type="domain" description="HTH araC/xylS-type" evidence="4">
    <location>
        <begin position="175"/>
        <end position="272"/>
    </location>
</feature>
<dbReference type="InterPro" id="IPR003313">
    <property type="entry name" value="AraC-bd"/>
</dbReference>
<dbReference type="AlphaFoldDB" id="A0A7X0RQH9"/>
<keyword evidence="1" id="KW-0805">Transcription regulation</keyword>
<proteinExistence type="predicted"/>
<dbReference type="GO" id="GO:0003700">
    <property type="term" value="F:DNA-binding transcription factor activity"/>
    <property type="evidence" value="ECO:0007669"/>
    <property type="project" value="InterPro"/>
</dbReference>
<dbReference type="InterPro" id="IPR009057">
    <property type="entry name" value="Homeodomain-like_sf"/>
</dbReference>
<dbReference type="PANTHER" id="PTHR43280:SF2">
    <property type="entry name" value="HTH-TYPE TRANSCRIPTIONAL REGULATOR EXSA"/>
    <property type="match status" value="1"/>
</dbReference>
<dbReference type="InterPro" id="IPR037923">
    <property type="entry name" value="HTH-like"/>
</dbReference>
<gene>
    <name evidence="5" type="ORF">H7C19_14180</name>
</gene>
<dbReference type="Pfam" id="PF02311">
    <property type="entry name" value="AraC_binding"/>
    <property type="match status" value="1"/>
</dbReference>
<name>A0A7X0RQH9_9BACL</name>
<evidence type="ECO:0000313" key="6">
    <source>
        <dbReference type="Proteomes" id="UP000547209"/>
    </source>
</evidence>
<dbReference type="SUPFAM" id="SSF46689">
    <property type="entry name" value="Homeodomain-like"/>
    <property type="match status" value="2"/>
</dbReference>
<reference evidence="5 6" key="1">
    <citation type="submission" date="2020-08" db="EMBL/GenBank/DDBJ databases">
        <title>Cohnella phylogeny.</title>
        <authorList>
            <person name="Dunlap C."/>
        </authorList>
    </citation>
    <scope>NUCLEOTIDE SEQUENCE [LARGE SCALE GENOMIC DNA]</scope>
    <source>
        <strain evidence="5 6">DSM 28246</strain>
    </source>
</reference>
<dbReference type="InterPro" id="IPR014710">
    <property type="entry name" value="RmlC-like_jellyroll"/>
</dbReference>
<dbReference type="Gene3D" id="1.10.10.60">
    <property type="entry name" value="Homeodomain-like"/>
    <property type="match status" value="2"/>
</dbReference>
<sequence length="277" mass="30956">MQLVDIHTDALILHHAVDRQLTDQYALHCHTFYEVFYFIAGEVSYLVEGRRYVPEPHSLLLIAPNVFHGVKIESDIPYERISLHFVPDFLAAEHRAVLLSPFHAARETAGIYYTSEGHGGMFAFFEQLMDARLADPSVRTLSLRVRLEALLSQILMRSLSRKGASGDAAASRTITRLLDYLNAHIAEPITLDELSAKFYVSKHHLNKMFKRATGTTVGHYVIHKRVVMAQNLMLQGQSAGAAAAAVGFRDYSAFYRAFKSITGHAPSDPHAPILLRG</sequence>
<dbReference type="RefSeq" id="WP_185143316.1">
    <property type="nucleotide sequence ID" value="NZ_JACJVP010000024.1"/>
</dbReference>
<dbReference type="SMART" id="SM00342">
    <property type="entry name" value="HTH_ARAC"/>
    <property type="match status" value="1"/>
</dbReference>
<evidence type="ECO:0000256" key="3">
    <source>
        <dbReference type="ARBA" id="ARBA00023163"/>
    </source>
</evidence>
<dbReference type="PANTHER" id="PTHR43280">
    <property type="entry name" value="ARAC-FAMILY TRANSCRIPTIONAL REGULATOR"/>
    <property type="match status" value="1"/>
</dbReference>
<keyword evidence="3" id="KW-0804">Transcription</keyword>
<organism evidence="5 6">
    <name type="scientific">Cohnella nanjingensis</name>
    <dbReference type="NCBI Taxonomy" id="1387779"/>
    <lineage>
        <taxon>Bacteria</taxon>
        <taxon>Bacillati</taxon>
        <taxon>Bacillota</taxon>
        <taxon>Bacilli</taxon>
        <taxon>Bacillales</taxon>
        <taxon>Paenibacillaceae</taxon>
        <taxon>Cohnella</taxon>
    </lineage>
</organism>
<evidence type="ECO:0000259" key="4">
    <source>
        <dbReference type="PROSITE" id="PS01124"/>
    </source>
</evidence>
<evidence type="ECO:0000313" key="5">
    <source>
        <dbReference type="EMBL" id="MBB6671834.1"/>
    </source>
</evidence>
<keyword evidence="2" id="KW-0238">DNA-binding</keyword>
<dbReference type="Proteomes" id="UP000547209">
    <property type="component" value="Unassembled WGS sequence"/>
</dbReference>
<protein>
    <submittedName>
        <fullName evidence="5">Helix-turn-helix domain-containing protein</fullName>
    </submittedName>
</protein>
<keyword evidence="6" id="KW-1185">Reference proteome</keyword>
<dbReference type="Pfam" id="PF12833">
    <property type="entry name" value="HTH_18"/>
    <property type="match status" value="1"/>
</dbReference>
<evidence type="ECO:0000256" key="1">
    <source>
        <dbReference type="ARBA" id="ARBA00023015"/>
    </source>
</evidence>
<dbReference type="Gene3D" id="2.60.120.10">
    <property type="entry name" value="Jelly Rolls"/>
    <property type="match status" value="1"/>
</dbReference>
<evidence type="ECO:0000256" key="2">
    <source>
        <dbReference type="ARBA" id="ARBA00023125"/>
    </source>
</evidence>
<dbReference type="PROSITE" id="PS01124">
    <property type="entry name" value="HTH_ARAC_FAMILY_2"/>
    <property type="match status" value="1"/>
</dbReference>